<comment type="caution">
    <text evidence="6">The sequence shown here is derived from an EMBL/GenBank/DDBJ whole genome shotgun (WGS) entry which is preliminary data.</text>
</comment>
<dbReference type="Pfam" id="PF09339">
    <property type="entry name" value="HTH_IclR"/>
    <property type="match status" value="1"/>
</dbReference>
<protein>
    <submittedName>
        <fullName evidence="6">IclR family pca regulon transcriptional regulator</fullName>
    </submittedName>
</protein>
<dbReference type="RefSeq" id="WP_274456968.1">
    <property type="nucleotide sequence ID" value="NZ_CP067097.1"/>
</dbReference>
<evidence type="ECO:0000256" key="2">
    <source>
        <dbReference type="ARBA" id="ARBA00023125"/>
    </source>
</evidence>
<evidence type="ECO:0000259" key="5">
    <source>
        <dbReference type="PROSITE" id="PS51078"/>
    </source>
</evidence>
<dbReference type="PANTHER" id="PTHR30136:SF34">
    <property type="entry name" value="TRANSCRIPTIONAL REGULATOR"/>
    <property type="match status" value="1"/>
</dbReference>
<evidence type="ECO:0000256" key="3">
    <source>
        <dbReference type="ARBA" id="ARBA00023163"/>
    </source>
</evidence>
<dbReference type="Proteomes" id="UP001232973">
    <property type="component" value="Unassembled WGS sequence"/>
</dbReference>
<evidence type="ECO:0000313" key="7">
    <source>
        <dbReference type="Proteomes" id="UP001232973"/>
    </source>
</evidence>
<evidence type="ECO:0000256" key="1">
    <source>
        <dbReference type="ARBA" id="ARBA00023015"/>
    </source>
</evidence>
<name>A0ABT9XIR6_9BACL</name>
<evidence type="ECO:0000313" key="6">
    <source>
        <dbReference type="EMBL" id="MDQ0189919.1"/>
    </source>
</evidence>
<reference evidence="6 7" key="1">
    <citation type="submission" date="2023-07" db="EMBL/GenBank/DDBJ databases">
        <title>Genomic Encyclopedia of Type Strains, Phase IV (KMG-IV): sequencing the most valuable type-strain genomes for metagenomic binning, comparative biology and taxonomic classification.</title>
        <authorList>
            <person name="Goeker M."/>
        </authorList>
    </citation>
    <scope>NUCLEOTIDE SEQUENCE [LARGE SCALE GENOMIC DNA]</scope>
    <source>
        <strain evidence="6 7">DSM 4006</strain>
    </source>
</reference>
<keyword evidence="3" id="KW-0804">Transcription</keyword>
<keyword evidence="7" id="KW-1185">Reference proteome</keyword>
<organism evidence="6 7">
    <name type="scientific">Alicyclobacillus cycloheptanicus</name>
    <dbReference type="NCBI Taxonomy" id="1457"/>
    <lineage>
        <taxon>Bacteria</taxon>
        <taxon>Bacillati</taxon>
        <taxon>Bacillota</taxon>
        <taxon>Bacilli</taxon>
        <taxon>Bacillales</taxon>
        <taxon>Alicyclobacillaceae</taxon>
        <taxon>Alicyclobacillus</taxon>
    </lineage>
</organism>
<dbReference type="InterPro" id="IPR036390">
    <property type="entry name" value="WH_DNA-bd_sf"/>
</dbReference>
<dbReference type="SUPFAM" id="SSF46785">
    <property type="entry name" value="Winged helix' DNA-binding domain"/>
    <property type="match status" value="1"/>
</dbReference>
<feature type="domain" description="IclR-ED" evidence="5">
    <location>
        <begin position="72"/>
        <end position="256"/>
    </location>
</feature>
<dbReference type="InterPro" id="IPR050707">
    <property type="entry name" value="HTH_MetabolicPath_Reg"/>
</dbReference>
<dbReference type="PANTHER" id="PTHR30136">
    <property type="entry name" value="HELIX-TURN-HELIX TRANSCRIPTIONAL REGULATOR, ICLR FAMILY"/>
    <property type="match status" value="1"/>
</dbReference>
<dbReference type="Gene3D" id="3.30.450.40">
    <property type="match status" value="1"/>
</dbReference>
<dbReference type="EMBL" id="JAUSTP010000012">
    <property type="protein sequence ID" value="MDQ0189919.1"/>
    <property type="molecule type" value="Genomic_DNA"/>
</dbReference>
<gene>
    <name evidence="6" type="ORF">J2S03_001782</name>
</gene>
<keyword evidence="2" id="KW-0238">DNA-binding</keyword>
<dbReference type="Pfam" id="PF01614">
    <property type="entry name" value="IclR_C"/>
    <property type="match status" value="1"/>
</dbReference>
<dbReference type="InterPro" id="IPR014757">
    <property type="entry name" value="Tscrpt_reg_IclR_C"/>
</dbReference>
<dbReference type="SUPFAM" id="SSF55781">
    <property type="entry name" value="GAF domain-like"/>
    <property type="match status" value="1"/>
</dbReference>
<sequence>MDDGSQAYLNNSAIRTFSVFEFLAKSGFPLTLSAITEGTGLDKATTRRFLTTLCNLGYVDRTTDGKYKMTSRVLDLSSTYLRSVSLPEKSVPYLEEFCRKTMTSTSMAILDGVDVVYVAHVSVREALSVGVQIGTRLPAHATAVGKVLLSHRPTQEVIERYGSDELTTYTSRTIDRVSLLVGALSEIKRQGWAISEEEYELGVRAAACPIVSSDGAVISAINVSTRTADVDRIDFLTQVVPELIRTADLIAKALGGVAEPI</sequence>
<feature type="domain" description="HTH iclR-type" evidence="4">
    <location>
        <begin position="10"/>
        <end position="71"/>
    </location>
</feature>
<dbReference type="SMART" id="SM00346">
    <property type="entry name" value="HTH_ICLR"/>
    <property type="match status" value="1"/>
</dbReference>
<dbReference type="InterPro" id="IPR036388">
    <property type="entry name" value="WH-like_DNA-bd_sf"/>
</dbReference>
<dbReference type="PROSITE" id="PS51078">
    <property type="entry name" value="ICLR_ED"/>
    <property type="match status" value="1"/>
</dbReference>
<accession>A0ABT9XIR6</accession>
<dbReference type="PROSITE" id="PS51077">
    <property type="entry name" value="HTH_ICLR"/>
    <property type="match status" value="1"/>
</dbReference>
<dbReference type="InterPro" id="IPR029016">
    <property type="entry name" value="GAF-like_dom_sf"/>
</dbReference>
<proteinExistence type="predicted"/>
<keyword evidence="1" id="KW-0805">Transcription regulation</keyword>
<dbReference type="Gene3D" id="1.10.10.10">
    <property type="entry name" value="Winged helix-like DNA-binding domain superfamily/Winged helix DNA-binding domain"/>
    <property type="match status" value="1"/>
</dbReference>
<dbReference type="InterPro" id="IPR005471">
    <property type="entry name" value="Tscrpt_reg_IclR_N"/>
</dbReference>
<evidence type="ECO:0000259" key="4">
    <source>
        <dbReference type="PROSITE" id="PS51077"/>
    </source>
</evidence>